<evidence type="ECO:0000259" key="2">
    <source>
        <dbReference type="PROSITE" id="PS51406"/>
    </source>
</evidence>
<feature type="domain" description="Fibrinogen C-terminal" evidence="2">
    <location>
        <begin position="399"/>
        <end position="539"/>
    </location>
</feature>
<feature type="domain" description="Fibrinogen C-terminal" evidence="2">
    <location>
        <begin position="168"/>
        <end position="378"/>
    </location>
</feature>
<dbReference type="PANTHER" id="PTHR19143">
    <property type="entry name" value="FIBRINOGEN/TENASCIN/ANGIOPOEITIN"/>
    <property type="match status" value="1"/>
</dbReference>
<dbReference type="AlphaFoldDB" id="A0ABD1DQX4"/>
<comment type="caution">
    <text evidence="3">The sequence shown here is derived from an EMBL/GenBank/DDBJ whole genome shotgun (WGS) entry which is preliminary data.</text>
</comment>
<evidence type="ECO:0000313" key="4">
    <source>
        <dbReference type="Proteomes" id="UP001562425"/>
    </source>
</evidence>
<dbReference type="EMBL" id="JBEHCU010005129">
    <property type="protein sequence ID" value="KAL1400784.1"/>
    <property type="molecule type" value="Genomic_DNA"/>
</dbReference>
<dbReference type="PANTHER" id="PTHR19143:SF327">
    <property type="entry name" value="FI21813P1-RELATED"/>
    <property type="match status" value="1"/>
</dbReference>
<feature type="domain" description="Fibrinogen C-terminal" evidence="2">
    <location>
        <begin position="38"/>
        <end position="142"/>
    </location>
</feature>
<sequence length="617" mass="71809">MSTLKAVFALLIFRAAFESSAEKECGHICPRLEHLECLKQTRPPPSSLQLRSRRSTCRKTYHSGQYLLQLRDKSAPIAVVCLHKQQLMGDTQISSVDGSENFFRNWVDYRDGFGNLSRYFWLGLENIYHTQNAASCELLVEMVGKYLNLEEICLKNNTGSIRNITIPNLEGRIINSCQHVDRQDQYLMQLTSKSIPFPVVCVKHHAMTGDGWLVIQQRVDGSEEFYRSWVDYREGFGDLNREFWLGLERIHEITNSARHELLVEMVTFEDKYYYARYSSFEIGNEQENYILKKLGSYSGTAGDSMRAHLGMRFSTYDNDNDRFQSTGCAVKYIGAWWYDECFKKGANLNGKYRENGWLGLGSPMKSLLYVRMMLRKYLNLEEICLKNNTGSVRNVTISNIQERVINSCQHVDRQDQYLMQLTSKSIPFPVVCVKHHAMTGDGWLVIQQRVDGSEEFYRSWVDYREGFGDLNRDFWLGLERIHEITNSARHELLVEMVTFDDRYYYARYSSFEIGNEQEKYILKKLGSYSGTAGDALKVHVYGAPNELLELGRVTPGTYCTRQYDECYRKKCRLQSPNYPGMYPRNVTCYWDHRRRWNVQARHGAYQARRTTQGAGQE</sequence>
<dbReference type="SMART" id="SM00186">
    <property type="entry name" value="FBG"/>
    <property type="match status" value="2"/>
</dbReference>
<organism evidence="3 4">
    <name type="scientific">Culex pipiens pipiens</name>
    <name type="common">Northern house mosquito</name>
    <dbReference type="NCBI Taxonomy" id="38569"/>
    <lineage>
        <taxon>Eukaryota</taxon>
        <taxon>Metazoa</taxon>
        <taxon>Ecdysozoa</taxon>
        <taxon>Arthropoda</taxon>
        <taxon>Hexapoda</taxon>
        <taxon>Insecta</taxon>
        <taxon>Pterygota</taxon>
        <taxon>Neoptera</taxon>
        <taxon>Endopterygota</taxon>
        <taxon>Diptera</taxon>
        <taxon>Nematocera</taxon>
        <taxon>Culicoidea</taxon>
        <taxon>Culicidae</taxon>
        <taxon>Culicinae</taxon>
        <taxon>Culicini</taxon>
        <taxon>Culex</taxon>
        <taxon>Culex</taxon>
    </lineage>
</organism>
<evidence type="ECO:0000256" key="1">
    <source>
        <dbReference type="SAM" id="SignalP"/>
    </source>
</evidence>
<dbReference type="SUPFAM" id="SSF56496">
    <property type="entry name" value="Fibrinogen C-terminal domain-like"/>
    <property type="match status" value="3"/>
</dbReference>
<dbReference type="Proteomes" id="UP001562425">
    <property type="component" value="Unassembled WGS sequence"/>
</dbReference>
<feature type="non-terminal residue" evidence="3">
    <location>
        <position position="617"/>
    </location>
</feature>
<evidence type="ECO:0000313" key="3">
    <source>
        <dbReference type="EMBL" id="KAL1400784.1"/>
    </source>
</evidence>
<keyword evidence="1" id="KW-0732">Signal</keyword>
<dbReference type="PROSITE" id="PS51406">
    <property type="entry name" value="FIBRINOGEN_C_2"/>
    <property type="match status" value="3"/>
</dbReference>
<dbReference type="InterPro" id="IPR036056">
    <property type="entry name" value="Fibrinogen-like_C"/>
</dbReference>
<dbReference type="InterPro" id="IPR002181">
    <property type="entry name" value="Fibrinogen_a/b/g_C_dom"/>
</dbReference>
<proteinExistence type="predicted"/>
<dbReference type="Pfam" id="PF00147">
    <property type="entry name" value="Fibrinogen_C"/>
    <property type="match status" value="3"/>
</dbReference>
<accession>A0ABD1DQX4</accession>
<dbReference type="Gene3D" id="3.90.215.10">
    <property type="entry name" value="Gamma Fibrinogen, chain A, domain 1"/>
    <property type="match status" value="3"/>
</dbReference>
<feature type="chain" id="PRO_5044889710" description="Fibrinogen C-terminal domain-containing protein" evidence="1">
    <location>
        <begin position="22"/>
        <end position="617"/>
    </location>
</feature>
<name>A0ABD1DQX4_CULPP</name>
<gene>
    <name evidence="3" type="ORF">pipiens_007140</name>
</gene>
<protein>
    <recommendedName>
        <fullName evidence="2">Fibrinogen C-terminal domain-containing protein</fullName>
    </recommendedName>
</protein>
<dbReference type="CDD" id="cd00087">
    <property type="entry name" value="FReD"/>
    <property type="match status" value="1"/>
</dbReference>
<dbReference type="InterPro" id="IPR050373">
    <property type="entry name" value="Fibrinogen_C-term_domain"/>
</dbReference>
<reference evidence="3 4" key="1">
    <citation type="submission" date="2024-05" db="EMBL/GenBank/DDBJ databases">
        <title>Culex pipiens pipiens assembly and annotation.</title>
        <authorList>
            <person name="Alout H."/>
            <person name="Durand T."/>
        </authorList>
    </citation>
    <scope>NUCLEOTIDE SEQUENCE [LARGE SCALE GENOMIC DNA]</scope>
    <source>
        <strain evidence="3">HA-2024</strain>
        <tissue evidence="3">Whole body</tissue>
    </source>
</reference>
<dbReference type="InterPro" id="IPR014716">
    <property type="entry name" value="Fibrinogen_a/b/g_C_1"/>
</dbReference>
<keyword evidence="4" id="KW-1185">Reference proteome</keyword>
<feature type="signal peptide" evidence="1">
    <location>
        <begin position="1"/>
        <end position="21"/>
    </location>
</feature>